<dbReference type="CDD" id="cd01536">
    <property type="entry name" value="PBP1_ABC_sugar_binding-like"/>
    <property type="match status" value="1"/>
</dbReference>
<proteinExistence type="inferred from homology"/>
<dbReference type="PANTHER" id="PTHR46847">
    <property type="entry name" value="D-ALLOSE-BINDING PERIPLASMIC PROTEIN-RELATED"/>
    <property type="match status" value="1"/>
</dbReference>
<gene>
    <name evidence="5" type="ORF">BN948_03862</name>
</gene>
<comment type="similarity">
    <text evidence="2">Belongs to the bacterial solute-binding protein 2 family.</text>
</comment>
<evidence type="ECO:0000313" key="6">
    <source>
        <dbReference type="Proteomes" id="UP000028878"/>
    </source>
</evidence>
<comment type="subcellular location">
    <subcellularLocation>
        <location evidence="1">Cell envelope</location>
    </subcellularLocation>
</comment>
<keyword evidence="3" id="KW-0732">Signal</keyword>
<feature type="domain" description="Periplasmic binding protein" evidence="4">
    <location>
        <begin position="5"/>
        <end position="260"/>
    </location>
</feature>
<organism evidence="5 6">
    <name type="scientific">Hydrogenophaga intermedia</name>
    <dbReference type="NCBI Taxonomy" id="65786"/>
    <lineage>
        <taxon>Bacteria</taxon>
        <taxon>Pseudomonadati</taxon>
        <taxon>Pseudomonadota</taxon>
        <taxon>Betaproteobacteria</taxon>
        <taxon>Burkholderiales</taxon>
        <taxon>Comamonadaceae</taxon>
        <taxon>Hydrogenophaga</taxon>
    </lineage>
</organism>
<evidence type="ECO:0000259" key="4">
    <source>
        <dbReference type="Pfam" id="PF13407"/>
    </source>
</evidence>
<evidence type="ECO:0000256" key="3">
    <source>
        <dbReference type="ARBA" id="ARBA00022729"/>
    </source>
</evidence>
<keyword evidence="6" id="KW-1185">Reference proteome</keyword>
<sequence length="301" mass="32578" precursor="true">MMRLAVFTKNLTNPAYGAARLGAERAARALGGAEVLHFVPQTPDDPDQQIALIDDALALDQRPDAFVLSPVHATKVDPAIRRIAAAGIPMIGFVNPIDAAPMAGYVSSDDAALARAIATYLFDHLGGQGRVLVVTGPEQSYTSLERLRGFRAASENYPGIRWADQIAGDYARDVARERTTRWLAAHETPDACLVANDIMAIGVLDALAGAGQRAAVVGVNAIPQAIEAIGAGRMLATADFNAMQMAYLATECAVRHLRGEAIPPRIELPVQIVDRHNHRHWDLPYEQRPVITLDELRRQQT</sequence>
<dbReference type="InterPro" id="IPR028082">
    <property type="entry name" value="Peripla_BP_I"/>
</dbReference>
<dbReference type="InterPro" id="IPR025997">
    <property type="entry name" value="SBP_2_dom"/>
</dbReference>
<dbReference type="EMBL" id="CCAE010000042">
    <property type="protein sequence ID" value="CDN89425.1"/>
    <property type="molecule type" value="Genomic_DNA"/>
</dbReference>
<evidence type="ECO:0000256" key="1">
    <source>
        <dbReference type="ARBA" id="ARBA00004196"/>
    </source>
</evidence>
<dbReference type="Proteomes" id="UP000028878">
    <property type="component" value="Unassembled WGS sequence"/>
</dbReference>
<protein>
    <submittedName>
        <fullName evidence="5">Periplasmic binding protein/LacI transcriptional regulator</fullName>
    </submittedName>
</protein>
<accession>A0A1L1PVW4</accession>
<dbReference type="Gene3D" id="3.40.50.2300">
    <property type="match status" value="2"/>
</dbReference>
<dbReference type="GO" id="GO:0030313">
    <property type="term" value="C:cell envelope"/>
    <property type="evidence" value="ECO:0007669"/>
    <property type="project" value="UniProtKB-SubCell"/>
</dbReference>
<dbReference type="AlphaFoldDB" id="A0A1L1PVW4"/>
<dbReference type="GO" id="GO:0030246">
    <property type="term" value="F:carbohydrate binding"/>
    <property type="evidence" value="ECO:0007669"/>
    <property type="project" value="UniProtKB-ARBA"/>
</dbReference>
<dbReference type="PANTHER" id="PTHR46847:SF1">
    <property type="entry name" value="D-ALLOSE-BINDING PERIPLASMIC PROTEIN-RELATED"/>
    <property type="match status" value="1"/>
</dbReference>
<dbReference type="SUPFAM" id="SSF53822">
    <property type="entry name" value="Periplasmic binding protein-like I"/>
    <property type="match status" value="1"/>
</dbReference>
<dbReference type="RefSeq" id="WP_009514979.1">
    <property type="nucleotide sequence ID" value="NZ_CCAE010000042.1"/>
</dbReference>
<evidence type="ECO:0000256" key="2">
    <source>
        <dbReference type="ARBA" id="ARBA00007639"/>
    </source>
</evidence>
<dbReference type="Pfam" id="PF13407">
    <property type="entry name" value="Peripla_BP_4"/>
    <property type="match status" value="1"/>
</dbReference>
<name>A0A1L1PVW4_HYDIT</name>
<reference evidence="6" key="1">
    <citation type="submission" date="2014-11" db="EMBL/GenBank/DDBJ databases">
        <title>Draft genome sequence of Hydrogenophaga intermedia S1.</title>
        <authorList>
            <person name="Gan H.M."/>
            <person name="Chew T.H."/>
            <person name="Stolz A."/>
        </authorList>
    </citation>
    <scope>NUCLEOTIDE SEQUENCE [LARGE SCALE GENOMIC DNA]</scope>
    <source>
        <strain evidence="6">S1</strain>
    </source>
</reference>
<evidence type="ECO:0000313" key="5">
    <source>
        <dbReference type="EMBL" id="CDN89425.1"/>
    </source>
</evidence>